<feature type="compositionally biased region" description="Basic residues" evidence="1">
    <location>
        <begin position="506"/>
        <end position="515"/>
    </location>
</feature>
<accession>A0AB74N8M5</accession>
<gene>
    <name evidence="3" type="ORF">FZW98_14670</name>
</gene>
<feature type="region of interest" description="Disordered" evidence="1">
    <location>
        <begin position="506"/>
        <end position="531"/>
    </location>
</feature>
<dbReference type="InterPro" id="IPR018647">
    <property type="entry name" value="SLFN_3-like_DNA/RNA_helicase"/>
</dbReference>
<evidence type="ECO:0000313" key="4">
    <source>
        <dbReference type="Proteomes" id="UP000322220"/>
    </source>
</evidence>
<name>A0AB74N8M5_LISMN</name>
<dbReference type="SUPFAM" id="SSF52540">
    <property type="entry name" value="P-loop containing nucleoside triphosphate hydrolases"/>
    <property type="match status" value="1"/>
</dbReference>
<dbReference type="InterPro" id="IPR027417">
    <property type="entry name" value="P-loop_NTPase"/>
</dbReference>
<dbReference type="AlphaFoldDB" id="A0AB74N8M5"/>
<protein>
    <submittedName>
        <fullName evidence="3">DUF2075 domain-containing protein</fullName>
    </submittedName>
</protein>
<dbReference type="Gene3D" id="3.40.50.300">
    <property type="entry name" value="P-loop containing nucleotide triphosphate hydrolases"/>
    <property type="match status" value="1"/>
</dbReference>
<feature type="domain" description="Schlafen group 3-like DNA/RNA helicase" evidence="2">
    <location>
        <begin position="217"/>
        <end position="379"/>
    </location>
</feature>
<dbReference type="Pfam" id="PF09848">
    <property type="entry name" value="SLFN-g3_helicase"/>
    <property type="match status" value="1"/>
</dbReference>
<organism evidence="3 4">
    <name type="scientific">Listeria monocytogenes</name>
    <dbReference type="NCBI Taxonomy" id="1639"/>
    <lineage>
        <taxon>Bacteria</taxon>
        <taxon>Bacillati</taxon>
        <taxon>Bacillota</taxon>
        <taxon>Bacilli</taxon>
        <taxon>Bacillales</taxon>
        <taxon>Listeriaceae</taxon>
        <taxon>Listeria</taxon>
    </lineage>
</organism>
<comment type="caution">
    <text evidence="3">The sequence shown here is derived from an EMBL/GenBank/DDBJ whole genome shotgun (WGS) entry which is preliminary data.</text>
</comment>
<evidence type="ECO:0000313" key="3">
    <source>
        <dbReference type="EMBL" id="TYU49477.1"/>
    </source>
</evidence>
<dbReference type="Proteomes" id="UP000322220">
    <property type="component" value="Unassembled WGS sequence"/>
</dbReference>
<evidence type="ECO:0000256" key="1">
    <source>
        <dbReference type="SAM" id="MobiDB-lite"/>
    </source>
</evidence>
<sequence>MMRALNIQQLAAVEDLELFQLYERKLSFRTTGDDIASHEMSSLISLLKALEPDNETRKYFNGFFLSYEIPRISKEFDLLRIGEKEIVNIELKSIDVGEEKIKNQLIQNQYYLGHLEKEIYSFTYVEKTGKFYELSKDNELEEVEASKIISKLKEQKNCRLDNIKSLFEPSKFLVSPLNSPDEFLKGGYFLTSGQKEIKNQIMNDFTSSIEAVFRGLQGEAGTGKTLLLYDIAFEYAKEHKVCIIHCGQLCEGHNILDKKSDNVNIIPAKEVLKTDFSKYKFVFVDESHRFYEDQFKQLCEAILVNKINVLFSYDENQILARKEIEADIVGTLNRCAAFKEHNITNKMRTNPEIISFIEKLMDCKLKKEPDLYQTYPSVSVFYAKNADEANSLLRTLYDKPHLFFEKLINYTPSINKAGLYDDYQSFNNTHNVIGQEFDEVVMYINENFCYNSEGKLIASTPHPNSNYLLEKMLYQGLTRTRDKLTLIVVNNPSVFKTLLKKTHVYENKKKKKKNRKKDDDKNNSGKENLTQ</sequence>
<reference evidence="3 4" key="1">
    <citation type="submission" date="2019-08" db="EMBL/GenBank/DDBJ databases">
        <title>Soil Listeria distribution.</title>
        <authorList>
            <person name="Liao J."/>
        </authorList>
    </citation>
    <scope>NUCLEOTIDE SEQUENCE [LARGE SCALE GENOMIC DNA]</scope>
    <source>
        <strain evidence="3 4">IN-RH-2-BL1</strain>
    </source>
</reference>
<dbReference type="EMBL" id="VTIK01000010">
    <property type="protein sequence ID" value="TYU49477.1"/>
    <property type="molecule type" value="Genomic_DNA"/>
</dbReference>
<proteinExistence type="predicted"/>
<evidence type="ECO:0000259" key="2">
    <source>
        <dbReference type="Pfam" id="PF09848"/>
    </source>
</evidence>